<dbReference type="Proteomes" id="UP001148786">
    <property type="component" value="Unassembled WGS sequence"/>
</dbReference>
<sequence length="361" mass="38494">MVSFTILAGGYDFFVATYLFNAATSSLTVTRRSPTGQSPSWLSLHPTNQSLLYAVNEVAVGAVQSFSVSSTGELSQAIDTVSSGGDSPAFATALSTGAVAVVNYFGGNGRIIPTSNSVRFDNTAPIITFPIINGPETVSHPHMVLEHRDEVLVPDLGQDTIWRLKKGASGEYAIQGSIPQPKGSGPRHIAIFNDRLFTLHELSSTLSVQSIPRAPNGTVTTFATSSIIPPNPPAGAVFQAAEILIPKPTKRFPKPYIYVSNRNTAPGTQTAQGDSIAIFEHVNRGKLNEGLVLVKQVFTGLNQIRGMEFGNTENGGEEFLVASGVAGNAGVIVLKRTERGRSLEIVARNLDIPTRTSFVWL</sequence>
<evidence type="ECO:0000256" key="1">
    <source>
        <dbReference type="ARBA" id="ARBA00005564"/>
    </source>
</evidence>
<comment type="caution">
    <text evidence="2">The sequence shown here is derived from an EMBL/GenBank/DDBJ whole genome shotgun (WGS) entry which is preliminary data.</text>
</comment>
<dbReference type="OrthoDB" id="9972196at2759"/>
<dbReference type="InterPro" id="IPR050282">
    <property type="entry name" value="Cycloisomerase_2"/>
</dbReference>
<evidence type="ECO:0000313" key="2">
    <source>
        <dbReference type="EMBL" id="KAJ3513530.1"/>
    </source>
</evidence>
<dbReference type="PANTHER" id="PTHR30344:SF1">
    <property type="entry name" value="6-PHOSPHOGLUCONOLACTONASE"/>
    <property type="match status" value="1"/>
</dbReference>
<dbReference type="PANTHER" id="PTHR30344">
    <property type="entry name" value="6-PHOSPHOGLUCONOLACTONASE-RELATED"/>
    <property type="match status" value="1"/>
</dbReference>
<name>A0A9W8K6M5_9AGAR</name>
<evidence type="ECO:0000313" key="3">
    <source>
        <dbReference type="Proteomes" id="UP001148786"/>
    </source>
</evidence>
<dbReference type="InterPro" id="IPR015943">
    <property type="entry name" value="WD40/YVTN_repeat-like_dom_sf"/>
</dbReference>
<protein>
    <recommendedName>
        <fullName evidence="4">Isomerase YbhE</fullName>
    </recommendedName>
</protein>
<comment type="similarity">
    <text evidence="1">Belongs to the cycloisomerase 2 family.</text>
</comment>
<accession>A0A9W8K6M5</accession>
<evidence type="ECO:0008006" key="4">
    <source>
        <dbReference type="Google" id="ProtNLM"/>
    </source>
</evidence>
<gene>
    <name evidence="2" type="ORF">NLJ89_g2895</name>
</gene>
<organism evidence="2 3">
    <name type="scientific">Agrocybe chaxingu</name>
    <dbReference type="NCBI Taxonomy" id="84603"/>
    <lineage>
        <taxon>Eukaryota</taxon>
        <taxon>Fungi</taxon>
        <taxon>Dikarya</taxon>
        <taxon>Basidiomycota</taxon>
        <taxon>Agaricomycotina</taxon>
        <taxon>Agaricomycetes</taxon>
        <taxon>Agaricomycetidae</taxon>
        <taxon>Agaricales</taxon>
        <taxon>Agaricineae</taxon>
        <taxon>Strophariaceae</taxon>
        <taxon>Agrocybe</taxon>
    </lineage>
</organism>
<dbReference type="EMBL" id="JANKHO010000193">
    <property type="protein sequence ID" value="KAJ3513530.1"/>
    <property type="molecule type" value="Genomic_DNA"/>
</dbReference>
<dbReference type="InterPro" id="IPR011048">
    <property type="entry name" value="Haem_d1_sf"/>
</dbReference>
<dbReference type="Pfam" id="PF10282">
    <property type="entry name" value="Lactonase"/>
    <property type="match status" value="1"/>
</dbReference>
<dbReference type="Gene3D" id="2.130.10.10">
    <property type="entry name" value="YVTN repeat-like/Quinoprotein amine dehydrogenase"/>
    <property type="match status" value="1"/>
</dbReference>
<dbReference type="GO" id="GO:0017057">
    <property type="term" value="F:6-phosphogluconolactonase activity"/>
    <property type="evidence" value="ECO:0007669"/>
    <property type="project" value="TreeGrafter"/>
</dbReference>
<reference evidence="2" key="1">
    <citation type="submission" date="2022-07" db="EMBL/GenBank/DDBJ databases">
        <title>Genome Sequence of Agrocybe chaxingu.</title>
        <authorList>
            <person name="Buettner E."/>
        </authorList>
    </citation>
    <scope>NUCLEOTIDE SEQUENCE</scope>
    <source>
        <strain evidence="2">MP-N11</strain>
    </source>
</reference>
<proteinExistence type="inferred from homology"/>
<dbReference type="AlphaFoldDB" id="A0A9W8K6M5"/>
<dbReference type="InterPro" id="IPR019405">
    <property type="entry name" value="Lactonase_7-beta_prop"/>
</dbReference>
<dbReference type="SUPFAM" id="SSF51004">
    <property type="entry name" value="C-terminal (heme d1) domain of cytochrome cd1-nitrite reductase"/>
    <property type="match status" value="1"/>
</dbReference>
<keyword evidence="3" id="KW-1185">Reference proteome</keyword>